<keyword evidence="5" id="KW-0843">Virulence</keyword>
<accession>A0A3R9EG56</accession>
<reference evidence="11 12" key="1">
    <citation type="submission" date="2018-12" db="EMBL/GenBank/DDBJ databases">
        <title>Genomic taxonomy of the Vibrionaceae family.</title>
        <authorList>
            <person name="Gomez-Gil B."/>
            <person name="Enciso-Ibarra K."/>
        </authorList>
    </citation>
    <scope>NUCLEOTIDE SEQUENCE [LARGE SCALE GENOMIC DNA]</scope>
    <source>
        <strain evidence="11 12">CAIM 594</strain>
    </source>
</reference>
<dbReference type="InterPro" id="IPR010366">
    <property type="entry name" value="OspC1-4"/>
</dbReference>
<sequence length="445" mass="50746">MKNDVISAQKSPDAMPKSSDLEHRSADTIKAFFKKTIAAQSYSEMFSKGANFKKLDIDLAEPSGRKSSLHSLQHLNSVSKHYLAKIIEKVHDLTSDERALLSKVVNTKIHFRHQSNSNLVDADGTLNIKSLNKLQSNGISTASNTYSDDIRCLSNQDFVFFGVEFSDDEAQLPLNTRHTTVDFGGNAYIVDGQFPHGYLTLTDHFDNTVPPAYTHEHQEFIAQFSRVNREIFRKVHGDKGRIDIPIFSSKDMKLGLGLHLIDFLRNSEDTEFKEFALDENLDAKNLDRILNFVFQPEFHVPRMVSTDHFTEVKLRDISLKEAVKASNFEAISVYLKNKDDAYEVMEHAITYAKKDVVDLLFSKFSFTRQDVMKMSTFYDIQYNLSNYSADEKILKEFLERGLVDPNHVFIKVNSGDTMLDNAFKYDKKEMIAILLEYGAVRGSNN</sequence>
<dbReference type="OrthoDB" id="8596416at2"/>
<evidence type="ECO:0000256" key="10">
    <source>
        <dbReference type="SAM" id="MobiDB-lite"/>
    </source>
</evidence>
<evidence type="ECO:0000256" key="6">
    <source>
        <dbReference type="ARBA" id="ARBA00023043"/>
    </source>
</evidence>
<evidence type="ECO:0000256" key="4">
    <source>
        <dbReference type="ARBA" id="ARBA00022737"/>
    </source>
</evidence>
<evidence type="ECO:0000256" key="7">
    <source>
        <dbReference type="ARBA" id="ARBA00023239"/>
    </source>
</evidence>
<comment type="similarity">
    <text evidence="8">Belongs to the OspC family.</text>
</comment>
<evidence type="ECO:0000256" key="2">
    <source>
        <dbReference type="ARBA" id="ARBA00022525"/>
    </source>
</evidence>
<dbReference type="GO" id="GO:0140740">
    <property type="term" value="F:ADP-riboxanase activity"/>
    <property type="evidence" value="ECO:0007669"/>
    <property type="project" value="UniProtKB-ARBA"/>
</dbReference>
<protein>
    <submittedName>
        <fullName evidence="11">Uncharacterized protein</fullName>
    </submittedName>
</protein>
<organism evidence="11 12">
    <name type="scientific">Vibrio pectenicida</name>
    <dbReference type="NCBI Taxonomy" id="62763"/>
    <lineage>
        <taxon>Bacteria</taxon>
        <taxon>Pseudomonadati</taxon>
        <taxon>Pseudomonadota</taxon>
        <taxon>Gammaproteobacteria</taxon>
        <taxon>Vibrionales</taxon>
        <taxon>Vibrionaceae</taxon>
        <taxon>Vibrio</taxon>
    </lineage>
</organism>
<name>A0A3R9EG56_9VIBR</name>
<feature type="region of interest" description="Disordered" evidence="10">
    <location>
        <begin position="1"/>
        <end position="22"/>
    </location>
</feature>
<dbReference type="Pfam" id="PF06128">
    <property type="entry name" value="Shigella_OspC"/>
    <property type="match status" value="1"/>
</dbReference>
<keyword evidence="6" id="KW-0040">ANK repeat</keyword>
<comment type="subcellular location">
    <subcellularLocation>
        <location evidence="1">Secreted</location>
    </subcellularLocation>
</comment>
<evidence type="ECO:0000256" key="9">
    <source>
        <dbReference type="ARBA" id="ARBA00047641"/>
    </source>
</evidence>
<dbReference type="GO" id="GO:0005576">
    <property type="term" value="C:extracellular region"/>
    <property type="evidence" value="ECO:0007669"/>
    <property type="project" value="UniProtKB-SubCell"/>
</dbReference>
<keyword evidence="7" id="KW-0456">Lyase</keyword>
<dbReference type="Proteomes" id="UP000269041">
    <property type="component" value="Unassembled WGS sequence"/>
</dbReference>
<dbReference type="GO" id="GO:0090729">
    <property type="term" value="F:toxin activity"/>
    <property type="evidence" value="ECO:0007669"/>
    <property type="project" value="UniProtKB-KW"/>
</dbReference>
<evidence type="ECO:0000313" key="12">
    <source>
        <dbReference type="Proteomes" id="UP000269041"/>
    </source>
</evidence>
<dbReference type="AlphaFoldDB" id="A0A3R9EG56"/>
<feature type="compositionally biased region" description="Polar residues" evidence="10">
    <location>
        <begin position="1"/>
        <end position="10"/>
    </location>
</feature>
<keyword evidence="4" id="KW-0677">Repeat</keyword>
<gene>
    <name evidence="11" type="ORF">EJA03_18075</name>
</gene>
<proteinExistence type="inferred from homology"/>
<evidence type="ECO:0000313" key="11">
    <source>
        <dbReference type="EMBL" id="RSD29639.1"/>
    </source>
</evidence>
<keyword evidence="3" id="KW-0800">Toxin</keyword>
<evidence type="ECO:0000256" key="8">
    <source>
        <dbReference type="ARBA" id="ARBA00029451"/>
    </source>
</evidence>
<comment type="caution">
    <text evidence="11">The sequence shown here is derived from an EMBL/GenBank/DDBJ whole genome shotgun (WGS) entry which is preliminary data.</text>
</comment>
<keyword evidence="2" id="KW-0964">Secreted</keyword>
<comment type="catalytic activity">
    <reaction evidence="9">
        <text>L-arginyl-[protein] + NAD(+) = ADP-riboxanated L-argininyl-[protein] + nicotinamide + NH4(+) + H(+)</text>
        <dbReference type="Rhea" id="RHEA:69500"/>
        <dbReference type="Rhea" id="RHEA-COMP:10532"/>
        <dbReference type="Rhea" id="RHEA-COMP:17719"/>
        <dbReference type="ChEBI" id="CHEBI:15378"/>
        <dbReference type="ChEBI" id="CHEBI:17154"/>
        <dbReference type="ChEBI" id="CHEBI:28938"/>
        <dbReference type="ChEBI" id="CHEBI:29965"/>
        <dbReference type="ChEBI" id="CHEBI:57540"/>
        <dbReference type="ChEBI" id="CHEBI:184300"/>
    </reaction>
    <physiologicalReaction direction="left-to-right" evidence="9">
        <dbReference type="Rhea" id="RHEA:69501"/>
    </physiologicalReaction>
</comment>
<keyword evidence="12" id="KW-1185">Reference proteome</keyword>
<dbReference type="EMBL" id="RSFA01000123">
    <property type="protein sequence ID" value="RSD29639.1"/>
    <property type="molecule type" value="Genomic_DNA"/>
</dbReference>
<evidence type="ECO:0000256" key="5">
    <source>
        <dbReference type="ARBA" id="ARBA00023026"/>
    </source>
</evidence>
<evidence type="ECO:0000256" key="3">
    <source>
        <dbReference type="ARBA" id="ARBA00022656"/>
    </source>
</evidence>
<evidence type="ECO:0000256" key="1">
    <source>
        <dbReference type="ARBA" id="ARBA00004613"/>
    </source>
</evidence>